<dbReference type="InterPro" id="IPR012337">
    <property type="entry name" value="RNaseH-like_sf"/>
</dbReference>
<feature type="domain" description="Integrase catalytic" evidence="3">
    <location>
        <begin position="292"/>
        <end position="458"/>
    </location>
</feature>
<reference evidence="4" key="1">
    <citation type="submission" date="2018-11" db="EMBL/GenBank/DDBJ databases">
        <title>FDA dAtabase for Regulatory Grade micrObial Sequences (FDA-ARGOS): Supporting development and validation of Infectious Disease Dx tests.</title>
        <authorList>
            <person name="Bliska J."/>
            <person name="Cleland M.-M."/>
            <person name="Tallon L."/>
            <person name="Sadzewicz L."/>
            <person name="Zhao X."/>
            <person name="Vavikolanu K."/>
            <person name="Mehta A."/>
            <person name="Aluvathingal J."/>
            <person name="Nadendla S."/>
            <person name="Yan Y."/>
            <person name="Sichtig H."/>
        </authorList>
    </citation>
    <scope>NUCLEOTIDE SEQUENCE [LARGE SCALE GENOMIC DNA]</scope>
    <source>
        <strain evidence="4">FDAARGOS_581</strain>
    </source>
</reference>
<dbReference type="InterPro" id="IPR036397">
    <property type="entry name" value="RNaseH_sf"/>
</dbReference>
<dbReference type="PANTHER" id="PTHR46889">
    <property type="entry name" value="TRANSPOSASE INSF FOR INSERTION SEQUENCE IS3B-RELATED"/>
    <property type="match status" value="1"/>
</dbReference>
<proteinExistence type="inferred from homology"/>
<dbReference type="InterPro" id="IPR009057">
    <property type="entry name" value="Homeodomain-like_sf"/>
</dbReference>
<gene>
    <name evidence="4" type="ORF">EGX47_20055</name>
</gene>
<comment type="similarity">
    <text evidence="1">Belongs to the transposase 8 family.</text>
</comment>
<dbReference type="RefSeq" id="WP_123772553.1">
    <property type="nucleotide sequence ID" value="NZ_CP033709.1"/>
</dbReference>
<dbReference type="SUPFAM" id="SSF46689">
    <property type="entry name" value="Homeodomain-like"/>
    <property type="match status" value="2"/>
</dbReference>
<dbReference type="InterPro" id="IPR048020">
    <property type="entry name" value="Transpos_IS3"/>
</dbReference>
<evidence type="ECO:0000313" key="4">
    <source>
        <dbReference type="EMBL" id="AYW93383.1"/>
    </source>
</evidence>
<evidence type="ECO:0000313" key="5">
    <source>
        <dbReference type="Proteomes" id="UP000268669"/>
    </source>
</evidence>
<feature type="coiled-coil region" evidence="2">
    <location>
        <begin position="115"/>
        <end position="142"/>
    </location>
</feature>
<name>A0ABM7ALP5_YERPU</name>
<organism evidence="4 5">
    <name type="scientific">Yersinia pseudotuberculosis</name>
    <dbReference type="NCBI Taxonomy" id="633"/>
    <lineage>
        <taxon>Bacteria</taxon>
        <taxon>Pseudomonadati</taxon>
        <taxon>Pseudomonadota</taxon>
        <taxon>Gammaproteobacteria</taxon>
        <taxon>Enterobacterales</taxon>
        <taxon>Yersiniaceae</taxon>
        <taxon>Yersinia</taxon>
    </lineage>
</organism>
<evidence type="ECO:0000256" key="2">
    <source>
        <dbReference type="SAM" id="Coils"/>
    </source>
</evidence>
<evidence type="ECO:0000256" key="1">
    <source>
        <dbReference type="ARBA" id="ARBA00009964"/>
    </source>
</evidence>
<dbReference type="InterPro" id="IPR050900">
    <property type="entry name" value="Transposase_IS3/IS150/IS904"/>
</dbReference>
<dbReference type="InterPro" id="IPR002514">
    <property type="entry name" value="Transposase_8"/>
</dbReference>
<dbReference type="Pfam" id="PF00665">
    <property type="entry name" value="rve"/>
    <property type="match status" value="1"/>
</dbReference>
<evidence type="ECO:0000259" key="3">
    <source>
        <dbReference type="PROSITE" id="PS50994"/>
    </source>
</evidence>
<keyword evidence="2" id="KW-0175">Coiled coil</keyword>
<dbReference type="PROSITE" id="PS50994">
    <property type="entry name" value="INTEGRASE"/>
    <property type="match status" value="1"/>
</dbReference>
<dbReference type="Pfam" id="PF01527">
    <property type="entry name" value="HTH_Tnp_1"/>
    <property type="match status" value="2"/>
</dbReference>
<dbReference type="SUPFAM" id="SSF53098">
    <property type="entry name" value="Ribonuclease H-like"/>
    <property type="match status" value="1"/>
</dbReference>
<keyword evidence="5" id="KW-1185">Reference proteome</keyword>
<protein>
    <submittedName>
        <fullName evidence="4">IS3 family transposase</fullName>
    </submittedName>
</protein>
<dbReference type="Gene3D" id="3.30.420.10">
    <property type="entry name" value="Ribonuclease H-like superfamily/Ribonuclease H"/>
    <property type="match status" value="1"/>
</dbReference>
<accession>A0ABM7ALP5</accession>
<dbReference type="NCBIfam" id="NF033516">
    <property type="entry name" value="transpos_IS3"/>
    <property type="match status" value="1"/>
</dbReference>
<sequence length="504" mass="57966">MKRISPERKAGVLAKLLPPYNMTVTAVAQMEGISEATLYNWRNQAKSEGEPVPGAEKNSEQWPAEARLAVIVETATLSETEIAEYCRKKGLYPAQIAQWKQAFLQVPSGDDKVALKQSQKENKQLKKELLRKEKALAETAAILVLRKKLRDLLRGNGRGRLTPREERQQFIAWINEAVAAGARRAVACREVELSVRTWQRWQTSPEDQRTTAIRPEPTNRLRVEEEQQIRAVCHQPEYANLPPSQIVPRLADKGVYLASESTFYRVLRRHGEVHHRGRCLKPGRVKPPTTFTASGPCQVWTWDITWLPSWVRGRWYYLYLVEDVFSRKITGAEVHETESGELAAALMQRTVLRERCYRQPLVLHADNGAAMKSQTLQVKLAELNISPSHSRPRVSNDNAYVESLFRTLKYVPQWPSSGFNHLEEARVWVDKFTRWYNEEHRHSGIGYVTPLQRHTGEDKALLAQRDKVYQAARAANPKRWSRQTRNWEWQESVTLNPERGKQAA</sequence>
<dbReference type="PANTHER" id="PTHR46889:SF4">
    <property type="entry name" value="TRANSPOSASE INSO FOR INSERTION SEQUENCE ELEMENT IS911B-RELATED"/>
    <property type="match status" value="1"/>
</dbReference>
<dbReference type="Proteomes" id="UP000268669">
    <property type="component" value="Chromosome"/>
</dbReference>
<dbReference type="EMBL" id="CP033713">
    <property type="protein sequence ID" value="AYW93383.1"/>
    <property type="molecule type" value="Genomic_DNA"/>
</dbReference>
<dbReference type="InterPro" id="IPR001584">
    <property type="entry name" value="Integrase_cat-core"/>
</dbReference>